<evidence type="ECO:0000313" key="2">
    <source>
        <dbReference type="Proteomes" id="UP001597525"/>
    </source>
</evidence>
<protein>
    <recommendedName>
        <fullName evidence="3">YtkA-like domain-containing protein</fullName>
    </recommendedName>
</protein>
<dbReference type="PROSITE" id="PS51257">
    <property type="entry name" value="PROKAR_LIPOPROTEIN"/>
    <property type="match status" value="1"/>
</dbReference>
<evidence type="ECO:0000313" key="1">
    <source>
        <dbReference type="EMBL" id="MFD2967184.1"/>
    </source>
</evidence>
<sequence>MKKLQHYLAASMLIMVGACQHPNQGQTTAEQSDSSAMERLDKQEKRPIIFERHRIAHQKDTLTFELAQAAMVHIDLKTSSTIGNIRLNQLLMPNGQADGPFGKTFADSLTQVGTYRLIISESLMQENPYTGDYQVTIELK</sequence>
<organism evidence="1 2">
    <name type="scientific">Sphingobacterium bambusae</name>
    <dbReference type="NCBI Taxonomy" id="662858"/>
    <lineage>
        <taxon>Bacteria</taxon>
        <taxon>Pseudomonadati</taxon>
        <taxon>Bacteroidota</taxon>
        <taxon>Sphingobacteriia</taxon>
        <taxon>Sphingobacteriales</taxon>
        <taxon>Sphingobacteriaceae</taxon>
        <taxon>Sphingobacterium</taxon>
    </lineage>
</organism>
<proteinExistence type="predicted"/>
<comment type="caution">
    <text evidence="1">The sequence shown here is derived from an EMBL/GenBank/DDBJ whole genome shotgun (WGS) entry which is preliminary data.</text>
</comment>
<name>A0ABW6BGH2_9SPHI</name>
<reference evidence="2" key="1">
    <citation type="journal article" date="2019" name="Int. J. Syst. Evol. Microbiol.">
        <title>The Global Catalogue of Microorganisms (GCM) 10K type strain sequencing project: providing services to taxonomists for standard genome sequencing and annotation.</title>
        <authorList>
            <consortium name="The Broad Institute Genomics Platform"/>
            <consortium name="The Broad Institute Genome Sequencing Center for Infectious Disease"/>
            <person name="Wu L."/>
            <person name="Ma J."/>
        </authorList>
    </citation>
    <scope>NUCLEOTIDE SEQUENCE [LARGE SCALE GENOMIC DNA]</scope>
    <source>
        <strain evidence="2">KCTC 22814</strain>
    </source>
</reference>
<gene>
    <name evidence="1" type="ORF">ACFS7Y_07290</name>
</gene>
<dbReference type="RefSeq" id="WP_320185127.1">
    <property type="nucleotide sequence ID" value="NZ_CP138332.1"/>
</dbReference>
<accession>A0ABW6BGH2</accession>
<keyword evidence="2" id="KW-1185">Reference proteome</keyword>
<evidence type="ECO:0008006" key="3">
    <source>
        <dbReference type="Google" id="ProtNLM"/>
    </source>
</evidence>
<dbReference type="Proteomes" id="UP001597525">
    <property type="component" value="Unassembled WGS sequence"/>
</dbReference>
<dbReference type="EMBL" id="JBHUPB010000005">
    <property type="protein sequence ID" value="MFD2967184.1"/>
    <property type="molecule type" value="Genomic_DNA"/>
</dbReference>